<keyword evidence="3" id="KW-0349">Heme</keyword>
<keyword evidence="2 9" id="KW-0575">Peroxidase</keyword>
<dbReference type="STRING" id="1314783.A0A165Q136"/>
<dbReference type="Gene3D" id="1.10.489.10">
    <property type="entry name" value="Chloroperoxidase-like"/>
    <property type="match status" value="1"/>
</dbReference>
<name>A0A165Q136_9APHY</name>
<evidence type="ECO:0000256" key="5">
    <source>
        <dbReference type="ARBA" id="ARBA00023002"/>
    </source>
</evidence>
<evidence type="ECO:0000256" key="2">
    <source>
        <dbReference type="ARBA" id="ARBA00022559"/>
    </source>
</evidence>
<comment type="cofactor">
    <cofactor evidence="1">
        <name>heme b</name>
        <dbReference type="ChEBI" id="CHEBI:60344"/>
    </cofactor>
</comment>
<dbReference type="Pfam" id="PF01328">
    <property type="entry name" value="Peroxidase_2"/>
    <property type="match status" value="1"/>
</dbReference>
<dbReference type="Proteomes" id="UP000076727">
    <property type="component" value="Unassembled WGS sequence"/>
</dbReference>
<feature type="domain" description="Heme haloperoxidase family profile" evidence="8">
    <location>
        <begin position="14"/>
        <end position="213"/>
    </location>
</feature>
<dbReference type="SUPFAM" id="SSF47571">
    <property type="entry name" value="Cloroperoxidase"/>
    <property type="match status" value="1"/>
</dbReference>
<dbReference type="PANTHER" id="PTHR33577:SF9">
    <property type="entry name" value="PEROXIDASE STCC"/>
    <property type="match status" value="1"/>
</dbReference>
<gene>
    <name evidence="9" type="ORF">DAEQUDRAFT_645832</name>
</gene>
<evidence type="ECO:0000256" key="4">
    <source>
        <dbReference type="ARBA" id="ARBA00022723"/>
    </source>
</evidence>
<evidence type="ECO:0000256" key="7">
    <source>
        <dbReference type="ARBA" id="ARBA00025795"/>
    </source>
</evidence>
<dbReference type="PROSITE" id="PS51405">
    <property type="entry name" value="HEME_HALOPEROXIDASE"/>
    <property type="match status" value="1"/>
</dbReference>
<dbReference type="OrthoDB" id="407298at2759"/>
<evidence type="ECO:0000256" key="1">
    <source>
        <dbReference type="ARBA" id="ARBA00001970"/>
    </source>
</evidence>
<dbReference type="GO" id="GO:0004601">
    <property type="term" value="F:peroxidase activity"/>
    <property type="evidence" value="ECO:0007669"/>
    <property type="project" value="UniProtKB-KW"/>
</dbReference>
<feature type="non-terminal residue" evidence="9">
    <location>
        <position position="231"/>
    </location>
</feature>
<dbReference type="InterPro" id="IPR000028">
    <property type="entry name" value="Chloroperoxidase"/>
</dbReference>
<evidence type="ECO:0000313" key="10">
    <source>
        <dbReference type="Proteomes" id="UP000076727"/>
    </source>
</evidence>
<feature type="non-terminal residue" evidence="9">
    <location>
        <position position="1"/>
    </location>
</feature>
<proteinExistence type="inferred from homology"/>
<comment type="similarity">
    <text evidence="7">Belongs to the chloroperoxidase family.</text>
</comment>
<dbReference type="AlphaFoldDB" id="A0A165Q136"/>
<keyword evidence="6" id="KW-0408">Iron</keyword>
<dbReference type="InterPro" id="IPR036851">
    <property type="entry name" value="Chloroperoxidase-like_sf"/>
</dbReference>
<keyword evidence="4" id="KW-0479">Metal-binding</keyword>
<evidence type="ECO:0000256" key="3">
    <source>
        <dbReference type="ARBA" id="ARBA00022617"/>
    </source>
</evidence>
<evidence type="ECO:0000259" key="8">
    <source>
        <dbReference type="PROSITE" id="PS51405"/>
    </source>
</evidence>
<evidence type="ECO:0000256" key="6">
    <source>
        <dbReference type="ARBA" id="ARBA00023004"/>
    </source>
</evidence>
<dbReference type="GO" id="GO:0046872">
    <property type="term" value="F:metal ion binding"/>
    <property type="evidence" value="ECO:0007669"/>
    <property type="project" value="UniProtKB-KW"/>
</dbReference>
<sequence length="231" mass="26229">HAHAHGHCPITGAHSHAYCPRQHGDSRSPCPALNTLANHGYLPRDGKCITPAVLIHALRAGYHLSYPLAAFLTHGGFFLIGQRRRRICLHDLSRHNCIEHDASLVHPDVAFRDEYAPVDIHLHMLDDLMRYSTDGTLMTPDDVARARVAREAQYAIPIDKVHAEIARGEMAIPAPLRGVPNEMLRVWMHEERLPDGWTPYHRVGLLHTMRMATRLRRSMRALEKENRKSAR</sequence>
<keyword evidence="5" id="KW-0560">Oxidoreductase</keyword>
<keyword evidence="10" id="KW-1185">Reference proteome</keyword>
<dbReference type="PANTHER" id="PTHR33577">
    <property type="entry name" value="STERIGMATOCYSTIN BIOSYNTHESIS PEROXIDASE STCC-RELATED"/>
    <property type="match status" value="1"/>
</dbReference>
<dbReference type="EMBL" id="KV429062">
    <property type="protein sequence ID" value="KZT68879.1"/>
    <property type="molecule type" value="Genomic_DNA"/>
</dbReference>
<protein>
    <submittedName>
        <fullName evidence="9">Cloroperoxidase</fullName>
    </submittedName>
</protein>
<accession>A0A165Q136</accession>
<organism evidence="9 10">
    <name type="scientific">Daedalea quercina L-15889</name>
    <dbReference type="NCBI Taxonomy" id="1314783"/>
    <lineage>
        <taxon>Eukaryota</taxon>
        <taxon>Fungi</taxon>
        <taxon>Dikarya</taxon>
        <taxon>Basidiomycota</taxon>
        <taxon>Agaricomycotina</taxon>
        <taxon>Agaricomycetes</taxon>
        <taxon>Polyporales</taxon>
        <taxon>Fomitopsis</taxon>
    </lineage>
</organism>
<evidence type="ECO:0000313" key="9">
    <source>
        <dbReference type="EMBL" id="KZT68879.1"/>
    </source>
</evidence>
<reference evidence="9 10" key="1">
    <citation type="journal article" date="2016" name="Mol. Biol. Evol.">
        <title>Comparative Genomics of Early-Diverging Mushroom-Forming Fungi Provides Insights into the Origins of Lignocellulose Decay Capabilities.</title>
        <authorList>
            <person name="Nagy L.G."/>
            <person name="Riley R."/>
            <person name="Tritt A."/>
            <person name="Adam C."/>
            <person name="Daum C."/>
            <person name="Floudas D."/>
            <person name="Sun H."/>
            <person name="Yadav J.S."/>
            <person name="Pangilinan J."/>
            <person name="Larsson K.H."/>
            <person name="Matsuura K."/>
            <person name="Barry K."/>
            <person name="Labutti K."/>
            <person name="Kuo R."/>
            <person name="Ohm R.A."/>
            <person name="Bhattacharya S.S."/>
            <person name="Shirouzu T."/>
            <person name="Yoshinaga Y."/>
            <person name="Martin F.M."/>
            <person name="Grigoriev I.V."/>
            <person name="Hibbett D.S."/>
        </authorList>
    </citation>
    <scope>NUCLEOTIDE SEQUENCE [LARGE SCALE GENOMIC DNA]</scope>
    <source>
        <strain evidence="9 10">L-15889</strain>
    </source>
</reference>